<dbReference type="SUPFAM" id="SSF51445">
    <property type="entry name" value="(Trans)glycosidases"/>
    <property type="match status" value="1"/>
</dbReference>
<dbReference type="GeneID" id="111129951"/>
<dbReference type="GO" id="GO:0030246">
    <property type="term" value="F:carbohydrate binding"/>
    <property type="evidence" value="ECO:0007669"/>
    <property type="project" value="InterPro"/>
</dbReference>
<dbReference type="SUPFAM" id="SSF51011">
    <property type="entry name" value="Glycosyl hydrolase domain"/>
    <property type="match status" value="1"/>
</dbReference>
<protein>
    <recommendedName>
        <fullName evidence="15">Neutral alpha-glucosidase AB</fullName>
        <ecNumber evidence="14">3.2.1.207</ecNumber>
    </recommendedName>
    <alternativeName>
        <fullName evidence="16">Alpha-glucosidase 2</fullName>
    </alternativeName>
    <alternativeName>
        <fullName evidence="11">Glucosidase II subunit alpha</fullName>
    </alternativeName>
</protein>
<evidence type="ECO:0000256" key="8">
    <source>
        <dbReference type="ARBA" id="ARBA00023034"/>
    </source>
</evidence>
<dbReference type="RefSeq" id="XP_022332214.1">
    <property type="nucleotide sequence ID" value="XM_022476506.1"/>
</dbReference>
<evidence type="ECO:0000256" key="7">
    <source>
        <dbReference type="ARBA" id="ARBA00022824"/>
    </source>
</evidence>
<keyword evidence="22" id="KW-1185">Reference proteome</keyword>
<dbReference type="Gene3D" id="2.60.40.1180">
    <property type="entry name" value="Golgi alpha-mannosidase II"/>
    <property type="match status" value="2"/>
</dbReference>
<dbReference type="AlphaFoldDB" id="A0A8B8DXI7"/>
<keyword evidence="7" id="KW-0256">Endoplasmic reticulum</keyword>
<evidence type="ECO:0000256" key="9">
    <source>
        <dbReference type="ARBA" id="ARBA00023180"/>
    </source>
</evidence>
<evidence type="ECO:0000259" key="21">
    <source>
        <dbReference type="Pfam" id="PF21365"/>
    </source>
</evidence>
<dbReference type="EC" id="3.2.1.207" evidence="14"/>
<dbReference type="CDD" id="cd06603">
    <property type="entry name" value="GH31_GANC_GANAB_alpha"/>
    <property type="match status" value="1"/>
</dbReference>
<dbReference type="InterPro" id="IPR048395">
    <property type="entry name" value="Glyco_hydro_31_C"/>
</dbReference>
<dbReference type="PROSITE" id="PS00129">
    <property type="entry name" value="GLYCOSYL_HYDROL_F31_1"/>
    <property type="match status" value="1"/>
</dbReference>
<dbReference type="GO" id="GO:0005783">
    <property type="term" value="C:endoplasmic reticulum"/>
    <property type="evidence" value="ECO:0007669"/>
    <property type="project" value="UniProtKB-SubCell"/>
</dbReference>
<dbReference type="Proteomes" id="UP000694844">
    <property type="component" value="Chromosome 4"/>
</dbReference>
<accession>A0A8B8DXI7</accession>
<evidence type="ECO:0000256" key="17">
    <source>
        <dbReference type="RuleBase" id="RU361185"/>
    </source>
</evidence>
<feature type="domain" description="Glycosyl hydrolase family 31 C-terminal" evidence="21">
    <location>
        <begin position="739"/>
        <end position="827"/>
    </location>
</feature>
<dbReference type="Pfam" id="PF21365">
    <property type="entry name" value="Glyco_hydro_31_3rd"/>
    <property type="match status" value="1"/>
</dbReference>
<feature type="region of interest" description="Disordered" evidence="18">
    <location>
        <begin position="206"/>
        <end position="241"/>
    </location>
</feature>
<dbReference type="OrthoDB" id="3237269at2759"/>
<dbReference type="Gene3D" id="2.60.40.1760">
    <property type="entry name" value="glycosyl hydrolase (family 31)"/>
    <property type="match status" value="1"/>
</dbReference>
<dbReference type="InterPro" id="IPR017853">
    <property type="entry name" value="GH"/>
</dbReference>
<dbReference type="Gene3D" id="3.20.20.80">
    <property type="entry name" value="Glycosidases"/>
    <property type="match status" value="1"/>
</dbReference>
<keyword evidence="8" id="KW-0333">Golgi apparatus</keyword>
<evidence type="ECO:0000256" key="10">
    <source>
        <dbReference type="ARBA" id="ARBA00023295"/>
    </source>
</evidence>
<dbReference type="InterPro" id="IPR030458">
    <property type="entry name" value="Glyco_hydro_31_AS"/>
</dbReference>
<dbReference type="Pfam" id="PF01055">
    <property type="entry name" value="Glyco_hydro_31_2nd"/>
    <property type="match status" value="1"/>
</dbReference>
<dbReference type="PANTHER" id="PTHR22762">
    <property type="entry name" value="ALPHA-GLUCOSIDASE"/>
    <property type="match status" value="1"/>
</dbReference>
<keyword evidence="6 17" id="KW-0378">Hydrolase</keyword>
<evidence type="ECO:0000256" key="13">
    <source>
        <dbReference type="ARBA" id="ARBA00052396"/>
    </source>
</evidence>
<feature type="domain" description="Glycoside hydrolase family 31 N-terminal" evidence="20">
    <location>
        <begin position="91"/>
        <end position="341"/>
    </location>
</feature>
<dbReference type="GO" id="GO:0033919">
    <property type="term" value="F:glucan 1,3-alpha-glucosidase activity"/>
    <property type="evidence" value="ECO:0007669"/>
    <property type="project" value="UniProtKB-ARBA"/>
</dbReference>
<keyword evidence="10 17" id="KW-0326">Glycosidase</keyword>
<dbReference type="GO" id="GO:0106407">
    <property type="term" value="F:Glc2Man9GlcNAc2 oligosaccharide glucosidase activity"/>
    <property type="evidence" value="ECO:0007669"/>
    <property type="project" value="UniProtKB-EC"/>
</dbReference>
<comment type="pathway">
    <text evidence="3">Glycan metabolism; N-glycan metabolism.</text>
</comment>
<dbReference type="InterPro" id="IPR025887">
    <property type="entry name" value="Glyco_hydro_31_N_dom"/>
</dbReference>
<evidence type="ECO:0000256" key="2">
    <source>
        <dbReference type="ARBA" id="ARBA00004555"/>
    </source>
</evidence>
<evidence type="ECO:0000313" key="23">
    <source>
        <dbReference type="RefSeq" id="XP_022332214.1"/>
    </source>
</evidence>
<evidence type="ECO:0000256" key="18">
    <source>
        <dbReference type="SAM" id="MobiDB-lite"/>
    </source>
</evidence>
<dbReference type="GO" id="GO:0005794">
    <property type="term" value="C:Golgi apparatus"/>
    <property type="evidence" value="ECO:0007669"/>
    <property type="project" value="UniProtKB-SubCell"/>
</dbReference>
<feature type="domain" description="Glycoside hydrolase family 31 TIM barrel" evidence="19">
    <location>
        <begin position="404"/>
        <end position="731"/>
    </location>
</feature>
<gene>
    <name evidence="23" type="primary">LOC111129951</name>
</gene>
<sequence length="960" mass="109794">MGRFLLVLRKMAATTIRLSSYLCCLWLIVQVHSVNRDNFKTCEQSGFCKRHRSLQPGQSPYKVLMDSLKISSSQISVQLLNTKTNVRLVLDLYGLQGNTARLKINELEPLKPRYEIPMGDVLVGEPKQQDLKVLDKGSESLTLGLEDNKIVLTFSPFRVDFVAGEEPVVSINAQGLLKFEHFRKKPGWVDKLTSVFSWFIPPFREAPAEDAAPGEPAEGEEKKEEENKEEEKKPEQEEEPMLWEETFKSFHDPKPNGPSSVGIDVSFPGFENVYGIPEHADSMALKTTKDTDPYRLFNLDVFEYELYNPMALYGSVPVMWAHNEKSTVGIYWNNAAETWIDISSTTADKNFFSKIADLVKGNSEMAQMDTHWFSESGVIDIFIMLGPRPKDVFKQYAALTGSTELPPLFAISYHQCRWNYNDQDDVKNVDANMDMYDIPYDVIWLDIEHTDGKRYFTWDAHKFPSSKDMLNGVAVKGRKMVTIVDPHLKRDDNYKVYADAKSRDMMVKGGGGEEYEGWCWPGSSSWPDFTNPEVRNWWASKFQYSEYDGSTPDLYIWNDMNEPSVFNGPEITFHKDVQHYGGVENRDVHNLYGFYVQKATAEGILMRSNNEQRPFVLTRAFFAGSQRFGAVWTGDNMGEWSHLKVSNPMLLTLNLAGITFSGADVGGFFRNPDSELQTRWYQTGAFQPFFRAHAHIDTKRREPYLLPEENMKIVREAIRKRYSYLPFWYTLFYHGYRSGETVMSPLWVTYPEDKSTFQMDDEYLLGSSLLVKPITEQGAVGTNVYFPGSNEVWYDIETYQSYAGSQSTYINAPLEKIPVFQRGGSIVPRKMRVRRSSSLMVSDPFTLVICLDKQGEALGDLYADDYKSYAYRRGEYIHRVFSFKNNILQSSNADPNGRGASREWVEKLVIVGYPKAATSVHITVDGNSQSLHHSYDSSSRVLTVRKPDVNITKDFSITIQ</sequence>
<comment type="catalytic activity">
    <reaction evidence="12">
        <text>N(4)-(alpha-D-Glc-(1-&gt;3)-alpha-D-Man-(1-&gt;2)-alpha-D-Man-(1-&gt;2)-alpha-D-Man-(1-&gt;3)-[alpha-D-Man-(1-&gt;2)-alpha-D-Man-(1-&gt;3)-[alpha-D-Man-(1-&gt;2)-alpha-D-Man-(1-&gt;6)]-alpha-D-Man-(1-&gt;6)]-beta-D-Man-(1-&gt;4)-beta-D-GlcNAc-(1-&gt;4)-beta-D-GlcNAc)-L-asparaginyl-[protein] + H2O = N(4)-(alpha-D-Man-(1-&gt;2)-alpha-D-Man-(1-&gt;2)-alpha-D-Man-(1-&gt;3)-[alpha-D-Man-(1-&gt;2)-alpha-D-Man-(1-&gt;3)-[alpha-D-Man-(1-&gt;2)-alpha-D-Man-(1-&gt;6)]-alpha-D-Man-(1-&gt;6)]-beta-D-Man-(1-&gt;4)-beta-D-GlcNAc-(1-&gt;4)-beta-D-GlcNAc)-L-asparaginyl-[protein] (N-glucan mannose isomer 9A1,2,3B1,2,3) + beta-D-glucose</text>
        <dbReference type="Rhea" id="RHEA:56000"/>
        <dbReference type="Rhea" id="RHEA-COMP:14356"/>
        <dbReference type="Rhea" id="RHEA-COMP:14357"/>
        <dbReference type="ChEBI" id="CHEBI:15377"/>
        <dbReference type="ChEBI" id="CHEBI:15903"/>
        <dbReference type="ChEBI" id="CHEBI:59080"/>
        <dbReference type="ChEBI" id="CHEBI:139493"/>
        <dbReference type="EC" id="3.2.1.207"/>
    </reaction>
</comment>
<comment type="subcellular location">
    <subcellularLocation>
        <location evidence="1">Endoplasmic reticulum</location>
    </subcellularLocation>
    <subcellularLocation>
        <location evidence="2">Golgi apparatus</location>
    </subcellularLocation>
</comment>
<evidence type="ECO:0000256" key="16">
    <source>
        <dbReference type="ARBA" id="ARBA00080367"/>
    </source>
</evidence>
<evidence type="ECO:0000256" key="15">
    <source>
        <dbReference type="ARBA" id="ARBA00069533"/>
    </source>
</evidence>
<keyword evidence="9" id="KW-0325">Glycoprotein</keyword>
<dbReference type="CDD" id="cd14752">
    <property type="entry name" value="GH31_N"/>
    <property type="match status" value="1"/>
</dbReference>
<evidence type="ECO:0000259" key="19">
    <source>
        <dbReference type="Pfam" id="PF01055"/>
    </source>
</evidence>
<evidence type="ECO:0000256" key="3">
    <source>
        <dbReference type="ARBA" id="ARBA00004833"/>
    </source>
</evidence>
<evidence type="ECO:0000259" key="20">
    <source>
        <dbReference type="Pfam" id="PF13802"/>
    </source>
</evidence>
<dbReference type="InterPro" id="IPR013780">
    <property type="entry name" value="Glyco_hydro_b"/>
</dbReference>
<keyword evidence="5" id="KW-0732">Signal</keyword>
<dbReference type="InterPro" id="IPR000322">
    <property type="entry name" value="Glyco_hydro_31_TIM"/>
</dbReference>
<evidence type="ECO:0000256" key="1">
    <source>
        <dbReference type="ARBA" id="ARBA00004240"/>
    </source>
</evidence>
<dbReference type="FunFam" id="2.60.40.1760:FF:000002">
    <property type="entry name" value="neutral alpha-glucosidase AB isoform X1"/>
    <property type="match status" value="1"/>
</dbReference>
<evidence type="ECO:0000256" key="5">
    <source>
        <dbReference type="ARBA" id="ARBA00022729"/>
    </source>
</evidence>
<dbReference type="SUPFAM" id="SSF74650">
    <property type="entry name" value="Galactose mutarotase-like"/>
    <property type="match status" value="1"/>
</dbReference>
<reference evidence="23" key="1">
    <citation type="submission" date="2025-08" db="UniProtKB">
        <authorList>
            <consortium name="RefSeq"/>
        </authorList>
    </citation>
    <scope>IDENTIFICATION</scope>
    <source>
        <tissue evidence="23">Whole sample</tissue>
    </source>
</reference>
<dbReference type="FunFam" id="2.60.40.1180:FF:000023">
    <property type="entry name" value="neutral alpha-glucosidase AB isoform X2"/>
    <property type="match status" value="1"/>
</dbReference>
<evidence type="ECO:0000256" key="12">
    <source>
        <dbReference type="ARBA" id="ARBA00050632"/>
    </source>
</evidence>
<evidence type="ECO:0000313" key="22">
    <source>
        <dbReference type="Proteomes" id="UP000694844"/>
    </source>
</evidence>
<dbReference type="GO" id="GO:0005975">
    <property type="term" value="P:carbohydrate metabolic process"/>
    <property type="evidence" value="ECO:0007669"/>
    <property type="project" value="InterPro"/>
</dbReference>
<evidence type="ECO:0000256" key="14">
    <source>
        <dbReference type="ARBA" id="ARBA00067008"/>
    </source>
</evidence>
<dbReference type="PANTHER" id="PTHR22762:SF54">
    <property type="entry name" value="BCDNA.GH04962"/>
    <property type="match status" value="1"/>
</dbReference>
<dbReference type="InterPro" id="IPR011013">
    <property type="entry name" value="Gal_mutarotase_sf_dom"/>
</dbReference>
<proteinExistence type="inferred from homology"/>
<comment type="similarity">
    <text evidence="4 17">Belongs to the glycosyl hydrolase 31 family.</text>
</comment>
<evidence type="ECO:0000256" key="4">
    <source>
        <dbReference type="ARBA" id="ARBA00007806"/>
    </source>
</evidence>
<feature type="compositionally biased region" description="Basic and acidic residues" evidence="18">
    <location>
        <begin position="219"/>
        <end position="235"/>
    </location>
</feature>
<comment type="catalytic activity">
    <reaction evidence="13">
        <text>N(4)-(alpha-D-Glc-(1-&gt;3)-alpha-D-Glc-(1-&gt;3)-alpha-D-Man-(1-&gt;2)-alpha-D-Man-(1-&gt;2)-alpha-D-Man-(1-&gt;3)-[alpha-D-Man-(1-&gt;2)-alpha-D-Man-(1-&gt;3)-[alpha-D-Man-(1-&gt;2)-alpha-D-Man-(1-&gt;6)]-alpha-D-Man-(1-&gt;6)]-beta-D-Man-(1-&gt;4)-beta-D-GlcNAc-(1-&gt;4)-beta-D-GlcNAc)-L-asparaginyl-[protein] + H2O = N(4)-(alpha-D-Glc-(1-&gt;3)-alpha-D-Man-(1-&gt;2)-alpha-D-Man-(1-&gt;2)-alpha-D-Man-(1-&gt;3)-[alpha-D-Man-(1-&gt;2)-alpha-D-Man-(1-&gt;3)-[alpha-D-Man-(1-&gt;2)-alpha-D-Man-(1-&gt;6)]-alpha-D-Man-(1-&gt;6)]-beta-D-Man-(1-&gt;4)-beta-D-GlcNAc-(1-&gt;4)-beta-D-GlcNAc)-L-asparaginyl-[protein] + beta-D-glucose</text>
        <dbReference type="Rhea" id="RHEA:55996"/>
        <dbReference type="Rhea" id="RHEA-COMP:14355"/>
        <dbReference type="Rhea" id="RHEA-COMP:14357"/>
        <dbReference type="ChEBI" id="CHEBI:15377"/>
        <dbReference type="ChEBI" id="CHEBI:15903"/>
        <dbReference type="ChEBI" id="CHEBI:59080"/>
        <dbReference type="ChEBI" id="CHEBI:59082"/>
        <dbReference type="EC" id="3.2.1.207"/>
    </reaction>
</comment>
<evidence type="ECO:0000256" key="11">
    <source>
        <dbReference type="ARBA" id="ARBA00042895"/>
    </source>
</evidence>
<dbReference type="GO" id="GO:0006491">
    <property type="term" value="P:N-glycan processing"/>
    <property type="evidence" value="ECO:0007669"/>
    <property type="project" value="UniProtKB-ARBA"/>
</dbReference>
<dbReference type="Pfam" id="PF13802">
    <property type="entry name" value="Gal_mutarotas_2"/>
    <property type="match status" value="1"/>
</dbReference>
<dbReference type="KEGG" id="cvn:111129951"/>
<dbReference type="FunFam" id="3.20.20.80:FF:000039">
    <property type="entry name" value="Glucosidase, alpha neutral C"/>
    <property type="match status" value="1"/>
</dbReference>
<evidence type="ECO:0000256" key="6">
    <source>
        <dbReference type="ARBA" id="ARBA00022801"/>
    </source>
</evidence>
<name>A0A8B8DXI7_CRAVI</name>
<dbReference type="FunFam" id="3.20.20.80:FF:000046">
    <property type="entry name" value="Glucosidase alpha, neutral C"/>
    <property type="match status" value="1"/>
</dbReference>
<organism evidence="22 23">
    <name type="scientific">Crassostrea virginica</name>
    <name type="common">Eastern oyster</name>
    <dbReference type="NCBI Taxonomy" id="6565"/>
    <lineage>
        <taxon>Eukaryota</taxon>
        <taxon>Metazoa</taxon>
        <taxon>Spiralia</taxon>
        <taxon>Lophotrochozoa</taxon>
        <taxon>Mollusca</taxon>
        <taxon>Bivalvia</taxon>
        <taxon>Autobranchia</taxon>
        <taxon>Pteriomorphia</taxon>
        <taxon>Ostreida</taxon>
        <taxon>Ostreoidea</taxon>
        <taxon>Ostreidae</taxon>
        <taxon>Crassostrea</taxon>
    </lineage>
</organism>